<keyword evidence="3" id="KW-0560">Oxidoreductase</keyword>
<comment type="caution">
    <text evidence="5">The sequence shown here is derived from an EMBL/GenBank/DDBJ whole genome shotgun (WGS) entry which is preliminary data.</text>
</comment>
<dbReference type="Gene3D" id="3.50.50.60">
    <property type="entry name" value="FAD/NAD(P)-binding domain"/>
    <property type="match status" value="1"/>
</dbReference>
<feature type="domain" description="FAD-binding" evidence="4">
    <location>
        <begin position="3"/>
        <end position="349"/>
    </location>
</feature>
<dbReference type="SUPFAM" id="SSF51905">
    <property type="entry name" value="FAD/NAD(P)-binding domain"/>
    <property type="match status" value="1"/>
</dbReference>
<protein>
    <recommendedName>
        <fullName evidence="4">FAD-binding domain-containing protein</fullName>
    </recommendedName>
</protein>
<dbReference type="OrthoDB" id="10016252at2759"/>
<dbReference type="GO" id="GO:0071949">
    <property type="term" value="F:FAD binding"/>
    <property type="evidence" value="ECO:0007669"/>
    <property type="project" value="InterPro"/>
</dbReference>
<evidence type="ECO:0000313" key="5">
    <source>
        <dbReference type="EMBL" id="KAJ4178809.1"/>
    </source>
</evidence>
<dbReference type="PANTHER" id="PTHR43476:SF3">
    <property type="entry name" value="FAD-BINDING MONOOXYGENASE"/>
    <property type="match status" value="1"/>
</dbReference>
<evidence type="ECO:0000256" key="1">
    <source>
        <dbReference type="ARBA" id="ARBA00022630"/>
    </source>
</evidence>
<keyword evidence="2" id="KW-0274">FAD</keyword>
<dbReference type="Pfam" id="PF01494">
    <property type="entry name" value="FAD_binding_3"/>
    <property type="match status" value="1"/>
</dbReference>
<dbReference type="EMBL" id="JAOQAV010000067">
    <property type="protein sequence ID" value="KAJ4178809.1"/>
    <property type="molecule type" value="Genomic_DNA"/>
</dbReference>
<dbReference type="Proteomes" id="UP001152087">
    <property type="component" value="Unassembled WGS sequence"/>
</dbReference>
<evidence type="ECO:0000259" key="4">
    <source>
        <dbReference type="Pfam" id="PF01494"/>
    </source>
</evidence>
<dbReference type="GO" id="GO:0008688">
    <property type="term" value="F:3-(3-hydroxyphenyl)propionate hydroxylase activity"/>
    <property type="evidence" value="ECO:0007669"/>
    <property type="project" value="TreeGrafter"/>
</dbReference>
<keyword evidence="6" id="KW-1185">Reference proteome</keyword>
<sequence length="414" mass="45659">MSNVLIVGAGPVGLFAALRLGQRGVKVDLFEKLTEPDQSPRASGYYGPILTLLKESGLWDAASTEGYEENGLFFRTPPVDNGNGGKTFGKQLGYIQDKQLMLPQSKLTAIIKKAAVGTGNVTVHYQAEVTAIEEAGDSVTLNVKNLGSGDMEAFKGVYLVASDGGRSTIRSLLKIPFPGHTWPERVITTNLARVNDEMAHVSPHFIIDPVNWAVVIPLSPPKLGQTSHWRYAIAVDSQDPRTDEELLAPENLDTLYEKVMVGKRPLEYKVEQKTVYHMHQRLASTMKRGRCLLAGDAAHLNCPLGAMGLSTGLLDAEALADALIMVLNEGYPELVLDVYADVRREVFAYFVDPMTTQNKTRLQGNPLDVEREDGFMRLLRNPAIDSQALFQKVYKERWVTDMRSKIATMGIKAE</sequence>
<dbReference type="GO" id="GO:0019622">
    <property type="term" value="P:3-(3-hydroxy)phenylpropionate catabolic process"/>
    <property type="evidence" value="ECO:0007669"/>
    <property type="project" value="TreeGrafter"/>
</dbReference>
<gene>
    <name evidence="5" type="ORF">NW755_012924</name>
</gene>
<evidence type="ECO:0000256" key="3">
    <source>
        <dbReference type="ARBA" id="ARBA00023002"/>
    </source>
</evidence>
<reference evidence="5" key="1">
    <citation type="submission" date="2022-09" db="EMBL/GenBank/DDBJ databases">
        <title>Fusarium specimens isolated from Avocado Roots.</title>
        <authorList>
            <person name="Stajich J."/>
            <person name="Roper C."/>
            <person name="Heimlech-Rivalta G."/>
        </authorList>
    </citation>
    <scope>NUCLEOTIDE SEQUENCE</scope>
    <source>
        <strain evidence="5">A02</strain>
    </source>
</reference>
<dbReference type="InterPro" id="IPR036188">
    <property type="entry name" value="FAD/NAD-bd_sf"/>
</dbReference>
<dbReference type="PRINTS" id="PR00420">
    <property type="entry name" value="RNGMNOXGNASE"/>
</dbReference>
<keyword evidence="1" id="KW-0285">Flavoprotein</keyword>
<name>A0A9W8QU78_9HYPO</name>
<proteinExistence type="predicted"/>
<evidence type="ECO:0000256" key="2">
    <source>
        <dbReference type="ARBA" id="ARBA00022827"/>
    </source>
</evidence>
<dbReference type="Gene3D" id="3.30.70.2450">
    <property type="match status" value="1"/>
</dbReference>
<accession>A0A9W8QU78</accession>
<dbReference type="AlphaFoldDB" id="A0A9W8QU78"/>
<dbReference type="PANTHER" id="PTHR43476">
    <property type="entry name" value="3-(3-HYDROXY-PHENYL)PROPIONATE/3-HYDROXYCINNAMIC ACID HYDROXYLASE"/>
    <property type="match status" value="1"/>
</dbReference>
<evidence type="ECO:0000313" key="6">
    <source>
        <dbReference type="Proteomes" id="UP001152087"/>
    </source>
</evidence>
<dbReference type="InterPro" id="IPR002938">
    <property type="entry name" value="FAD-bd"/>
</dbReference>
<dbReference type="InterPro" id="IPR050631">
    <property type="entry name" value="PheA/TfdB_FAD_monoxygenase"/>
</dbReference>
<organism evidence="5 6">
    <name type="scientific">Fusarium falciforme</name>
    <dbReference type="NCBI Taxonomy" id="195108"/>
    <lineage>
        <taxon>Eukaryota</taxon>
        <taxon>Fungi</taxon>
        <taxon>Dikarya</taxon>
        <taxon>Ascomycota</taxon>
        <taxon>Pezizomycotina</taxon>
        <taxon>Sordariomycetes</taxon>
        <taxon>Hypocreomycetidae</taxon>
        <taxon>Hypocreales</taxon>
        <taxon>Nectriaceae</taxon>
        <taxon>Fusarium</taxon>
        <taxon>Fusarium solani species complex</taxon>
    </lineage>
</organism>